<evidence type="ECO:0000313" key="1">
    <source>
        <dbReference type="EMBL" id="KAK3788854.1"/>
    </source>
</evidence>
<sequence>MYLELLFQSFADIYGEYLKVCDSEGKPKMSRTVFVAEVKAGNVSLVMPCKDQCDLCCVHSQGNVAEDVYHQHKERKESAQREKSRNKEIDFNKFEVGGMKSIKPTKDANVTNICSLRYFRDGSLAFKLSFEEEWQAMPMGRRDKLPKSKLDHHNRNSHSTVLRFGLRIAATAS</sequence>
<dbReference type="Proteomes" id="UP001283361">
    <property type="component" value="Unassembled WGS sequence"/>
</dbReference>
<organism evidence="1 2">
    <name type="scientific">Elysia crispata</name>
    <name type="common">lettuce slug</name>
    <dbReference type="NCBI Taxonomy" id="231223"/>
    <lineage>
        <taxon>Eukaryota</taxon>
        <taxon>Metazoa</taxon>
        <taxon>Spiralia</taxon>
        <taxon>Lophotrochozoa</taxon>
        <taxon>Mollusca</taxon>
        <taxon>Gastropoda</taxon>
        <taxon>Heterobranchia</taxon>
        <taxon>Euthyneura</taxon>
        <taxon>Panpulmonata</taxon>
        <taxon>Sacoglossa</taxon>
        <taxon>Placobranchoidea</taxon>
        <taxon>Plakobranchidae</taxon>
        <taxon>Elysia</taxon>
    </lineage>
</organism>
<dbReference type="EMBL" id="JAWDGP010001725">
    <property type="protein sequence ID" value="KAK3788854.1"/>
    <property type="molecule type" value="Genomic_DNA"/>
</dbReference>
<keyword evidence="2" id="KW-1185">Reference proteome</keyword>
<name>A0AAE1AJ29_9GAST</name>
<accession>A0AAE1AJ29</accession>
<comment type="caution">
    <text evidence="1">The sequence shown here is derived from an EMBL/GenBank/DDBJ whole genome shotgun (WGS) entry which is preliminary data.</text>
</comment>
<proteinExistence type="predicted"/>
<dbReference type="AlphaFoldDB" id="A0AAE1AJ29"/>
<protein>
    <submittedName>
        <fullName evidence="1">Uncharacterized protein</fullName>
    </submittedName>
</protein>
<evidence type="ECO:0000313" key="2">
    <source>
        <dbReference type="Proteomes" id="UP001283361"/>
    </source>
</evidence>
<gene>
    <name evidence="1" type="ORF">RRG08_048858</name>
</gene>
<reference evidence="1" key="1">
    <citation type="journal article" date="2023" name="G3 (Bethesda)">
        <title>A reference genome for the long-term kleptoplast-retaining sea slug Elysia crispata morphotype clarki.</title>
        <authorList>
            <person name="Eastman K.E."/>
            <person name="Pendleton A.L."/>
            <person name="Shaikh M.A."/>
            <person name="Suttiyut T."/>
            <person name="Ogas R."/>
            <person name="Tomko P."/>
            <person name="Gavelis G."/>
            <person name="Widhalm J.R."/>
            <person name="Wisecaver J.H."/>
        </authorList>
    </citation>
    <scope>NUCLEOTIDE SEQUENCE</scope>
    <source>
        <strain evidence="1">ECLA1</strain>
    </source>
</reference>